<keyword evidence="4" id="KW-0378">Hydrolase</keyword>
<evidence type="ECO:0000256" key="3">
    <source>
        <dbReference type="ARBA" id="ARBA00022723"/>
    </source>
</evidence>
<keyword evidence="7" id="KW-0614">Plasmid</keyword>
<sequence>MNNIFTMCFIENESELLLQKRTSPPFIGLWNAPGGKVEAFESPFEACKREVQEEIGLNLRELYFRGVITVSNTLRKRTSILMLFQANVHSGKLTDSEEGELAWIKKEKIYSYNNVPVSFTYLLPYILESQGIITGKIIYNRGHLEVFDIVI</sequence>
<evidence type="ECO:0000256" key="1">
    <source>
        <dbReference type="ARBA" id="ARBA00001946"/>
    </source>
</evidence>
<evidence type="ECO:0000256" key="2">
    <source>
        <dbReference type="ARBA" id="ARBA00005582"/>
    </source>
</evidence>
<evidence type="ECO:0000256" key="5">
    <source>
        <dbReference type="ARBA" id="ARBA00022842"/>
    </source>
</evidence>
<dbReference type="AlphaFoldDB" id="A0A5B9I2F6"/>
<keyword evidence="5" id="KW-0460">Magnesium</keyword>
<dbReference type="InterPro" id="IPR015797">
    <property type="entry name" value="NUDIX_hydrolase-like_dom_sf"/>
</dbReference>
<dbReference type="InterPro" id="IPR000086">
    <property type="entry name" value="NUDIX_hydrolase_dom"/>
</dbReference>
<protein>
    <submittedName>
        <fullName evidence="7">NUDIX domain-containing protein</fullName>
    </submittedName>
</protein>
<dbReference type="GO" id="GO:0005737">
    <property type="term" value="C:cytoplasm"/>
    <property type="evidence" value="ECO:0007669"/>
    <property type="project" value="TreeGrafter"/>
</dbReference>
<dbReference type="RefSeq" id="WP_168455210.1">
    <property type="nucleotide sequence ID" value="NZ_CP042875.1"/>
</dbReference>
<dbReference type="Gene3D" id="3.90.79.10">
    <property type="entry name" value="Nucleoside Triphosphate Pyrophosphohydrolase"/>
    <property type="match status" value="1"/>
</dbReference>
<dbReference type="PANTHER" id="PTHR43758">
    <property type="entry name" value="7,8-DIHYDRO-8-OXOGUANINE TRIPHOSPHATASE"/>
    <property type="match status" value="1"/>
</dbReference>
<dbReference type="InterPro" id="IPR020084">
    <property type="entry name" value="NUDIX_hydrolase_CS"/>
</dbReference>
<comment type="similarity">
    <text evidence="2">Belongs to the Nudix hydrolase family.</text>
</comment>
<comment type="cofactor">
    <cofactor evidence="1">
        <name>Mg(2+)</name>
        <dbReference type="ChEBI" id="CHEBI:18420"/>
    </cofactor>
</comment>
<evidence type="ECO:0000313" key="7">
    <source>
        <dbReference type="EMBL" id="QEF20281.1"/>
    </source>
</evidence>
<organism evidence="7">
    <name type="scientific">Bacillus cereus</name>
    <dbReference type="NCBI Taxonomy" id="1396"/>
    <lineage>
        <taxon>Bacteria</taxon>
        <taxon>Bacillati</taxon>
        <taxon>Bacillota</taxon>
        <taxon>Bacilli</taxon>
        <taxon>Bacillales</taxon>
        <taxon>Bacillaceae</taxon>
        <taxon>Bacillus</taxon>
        <taxon>Bacillus cereus group</taxon>
    </lineage>
</organism>
<keyword evidence="3" id="KW-0479">Metal-binding</keyword>
<evidence type="ECO:0000259" key="6">
    <source>
        <dbReference type="PROSITE" id="PS51462"/>
    </source>
</evidence>
<accession>A0A5B9I2F6</accession>
<dbReference type="PANTHER" id="PTHR43758:SF2">
    <property type="entry name" value="OXIDIZED PURINE NUCLEOSIDE TRIPHOSPHATE HYDROLASE"/>
    <property type="match status" value="1"/>
</dbReference>
<dbReference type="CDD" id="cd18886">
    <property type="entry name" value="NUDIX_MutT_Nudt1"/>
    <property type="match status" value="1"/>
</dbReference>
<dbReference type="PROSITE" id="PS51462">
    <property type="entry name" value="NUDIX"/>
    <property type="match status" value="1"/>
</dbReference>
<proteinExistence type="inferred from homology"/>
<dbReference type="PROSITE" id="PS00893">
    <property type="entry name" value="NUDIX_BOX"/>
    <property type="match status" value="1"/>
</dbReference>
<name>A0A5B9I2F6_BACCE</name>
<evidence type="ECO:0000256" key="4">
    <source>
        <dbReference type="ARBA" id="ARBA00022801"/>
    </source>
</evidence>
<reference evidence="7" key="1">
    <citation type="submission" date="2019-08" db="EMBL/GenBank/DDBJ databases">
        <title>Antibiosis Participates in the Biocontrol of Bucillus cereus 0-9 Against Rice Sheath Blight.</title>
        <authorList>
            <person name="Wang G."/>
            <person name="Liu F."/>
        </authorList>
    </citation>
    <scope>NUCLEOTIDE SEQUENCE</scope>
    <source>
        <strain evidence="7">09</strain>
        <plasmid evidence="7">unnamed1</plasmid>
    </source>
</reference>
<feature type="domain" description="Nudix hydrolase" evidence="6">
    <location>
        <begin position="1"/>
        <end position="127"/>
    </location>
</feature>
<dbReference type="Pfam" id="PF00293">
    <property type="entry name" value="NUDIX"/>
    <property type="match status" value="1"/>
</dbReference>
<dbReference type="GO" id="GO:0046872">
    <property type="term" value="F:metal ion binding"/>
    <property type="evidence" value="ECO:0007669"/>
    <property type="project" value="UniProtKB-KW"/>
</dbReference>
<dbReference type="GO" id="GO:0016818">
    <property type="term" value="F:hydrolase activity, acting on acid anhydrides, in phosphorus-containing anhydrides"/>
    <property type="evidence" value="ECO:0007669"/>
    <property type="project" value="TreeGrafter"/>
</dbReference>
<dbReference type="SUPFAM" id="SSF55811">
    <property type="entry name" value="Nudix"/>
    <property type="match status" value="1"/>
</dbReference>
<gene>
    <name evidence="7" type="ORF">FRY47_28715</name>
</gene>
<geneLocation type="plasmid" evidence="7">
    <name>unnamed1</name>
</geneLocation>
<dbReference type="EMBL" id="CP042875">
    <property type="protein sequence ID" value="QEF20281.1"/>
    <property type="molecule type" value="Genomic_DNA"/>
</dbReference>